<keyword evidence="5" id="KW-1185">Reference proteome</keyword>
<feature type="domain" description="Ubiquitin-like" evidence="3">
    <location>
        <begin position="106"/>
        <end position="167"/>
    </location>
</feature>
<evidence type="ECO:0000256" key="2">
    <source>
        <dbReference type="SAM" id="MobiDB-lite"/>
    </source>
</evidence>
<dbReference type="Gene3D" id="3.10.20.90">
    <property type="entry name" value="Phosphatidylinositol 3-kinase Catalytic Subunit, Chain A, domain 1"/>
    <property type="match status" value="4"/>
</dbReference>
<dbReference type="PROSITE" id="PS50053">
    <property type="entry name" value="UBIQUITIN_2"/>
    <property type="match status" value="4"/>
</dbReference>
<keyword evidence="1" id="KW-1017">Isopeptide bond</keyword>
<name>A0AAD8T4Y8_LOLMU</name>
<sequence>MDRQPDEFPPQSVAAWQRDCKDRRERSRPMEIFVKTLTGKTITLEVESSDTIKTVKAKIHDKGRFPLDQQYLTFAGNQLEDGSTLADYDIQKESTLHLAHRFGTEMSIFVETLDGEEIHLRVNPSDTIHAVKARIQDRNRLILDGEQLEDDSTLADYSIQERSTLKLRLGLEEKVKIYIKALDCSFYVYGSNTINRVKAMIKDEYGIDPDKQRLMFNDKELEGGRTFSYYDIRNGSTLDLVVRERSGLMDIYIKGWSGKTFLLRAASSDTVRSLMERIEQAKGIPLADLRVTYGGKQLEDGRRLADYNISKESTLHLLGRLRSCVKCPTIHR</sequence>
<evidence type="ECO:0000313" key="4">
    <source>
        <dbReference type="EMBL" id="KAK1669138.1"/>
    </source>
</evidence>
<dbReference type="GO" id="GO:0003729">
    <property type="term" value="F:mRNA binding"/>
    <property type="evidence" value="ECO:0007669"/>
    <property type="project" value="UniProtKB-ARBA"/>
</dbReference>
<gene>
    <name evidence="4" type="ORF">QYE76_057297</name>
</gene>
<comment type="caution">
    <text evidence="4">The sequence shown here is derived from an EMBL/GenBank/DDBJ whole genome shotgun (WGS) entry which is preliminary data.</text>
</comment>
<dbReference type="SMART" id="SM00213">
    <property type="entry name" value="UBQ"/>
    <property type="match status" value="4"/>
</dbReference>
<accession>A0AAD8T4Y8</accession>
<dbReference type="InterPro" id="IPR000626">
    <property type="entry name" value="Ubiquitin-like_dom"/>
</dbReference>
<dbReference type="InterPro" id="IPR050158">
    <property type="entry name" value="Ubiquitin_ubiquitin-like"/>
</dbReference>
<dbReference type="EMBL" id="JAUUTY010000003">
    <property type="protein sequence ID" value="KAK1669138.1"/>
    <property type="molecule type" value="Genomic_DNA"/>
</dbReference>
<dbReference type="PRINTS" id="PR00348">
    <property type="entry name" value="UBIQUITIN"/>
</dbReference>
<dbReference type="FunFam" id="3.10.20.90:FF:000160">
    <property type="entry name" value="Polyubiquitin-C"/>
    <property type="match status" value="1"/>
</dbReference>
<organism evidence="4 5">
    <name type="scientific">Lolium multiflorum</name>
    <name type="common">Italian ryegrass</name>
    <name type="synonym">Lolium perenne subsp. multiflorum</name>
    <dbReference type="NCBI Taxonomy" id="4521"/>
    <lineage>
        <taxon>Eukaryota</taxon>
        <taxon>Viridiplantae</taxon>
        <taxon>Streptophyta</taxon>
        <taxon>Embryophyta</taxon>
        <taxon>Tracheophyta</taxon>
        <taxon>Spermatophyta</taxon>
        <taxon>Magnoliopsida</taxon>
        <taxon>Liliopsida</taxon>
        <taxon>Poales</taxon>
        <taxon>Poaceae</taxon>
        <taxon>BOP clade</taxon>
        <taxon>Pooideae</taxon>
        <taxon>Poodae</taxon>
        <taxon>Poeae</taxon>
        <taxon>Poeae Chloroplast Group 2 (Poeae type)</taxon>
        <taxon>Loliodinae</taxon>
        <taxon>Loliinae</taxon>
        <taxon>Lolium</taxon>
    </lineage>
</organism>
<evidence type="ECO:0000259" key="3">
    <source>
        <dbReference type="PROSITE" id="PS50053"/>
    </source>
</evidence>
<evidence type="ECO:0000256" key="1">
    <source>
        <dbReference type="ARBA" id="ARBA00022499"/>
    </source>
</evidence>
<dbReference type="PANTHER" id="PTHR10666">
    <property type="entry name" value="UBIQUITIN"/>
    <property type="match status" value="1"/>
</dbReference>
<dbReference type="Proteomes" id="UP001231189">
    <property type="component" value="Unassembled WGS sequence"/>
</dbReference>
<feature type="domain" description="Ubiquitin-like" evidence="3">
    <location>
        <begin position="30"/>
        <end position="101"/>
    </location>
</feature>
<proteinExistence type="predicted"/>
<dbReference type="InterPro" id="IPR029071">
    <property type="entry name" value="Ubiquitin-like_domsf"/>
</dbReference>
<feature type="region of interest" description="Disordered" evidence="2">
    <location>
        <begin position="1"/>
        <end position="21"/>
    </location>
</feature>
<feature type="domain" description="Ubiquitin-like" evidence="3">
    <location>
        <begin position="249"/>
        <end position="324"/>
    </location>
</feature>
<feature type="domain" description="Ubiquitin-like" evidence="3">
    <location>
        <begin position="175"/>
        <end position="247"/>
    </location>
</feature>
<dbReference type="InterPro" id="IPR019956">
    <property type="entry name" value="Ubiquitin_dom"/>
</dbReference>
<reference evidence="4" key="1">
    <citation type="submission" date="2023-07" db="EMBL/GenBank/DDBJ databases">
        <title>A chromosome-level genome assembly of Lolium multiflorum.</title>
        <authorList>
            <person name="Chen Y."/>
            <person name="Copetti D."/>
            <person name="Kolliker R."/>
            <person name="Studer B."/>
        </authorList>
    </citation>
    <scope>NUCLEOTIDE SEQUENCE</scope>
    <source>
        <strain evidence="4">02402/16</strain>
        <tissue evidence="4">Leaf</tissue>
    </source>
</reference>
<dbReference type="AlphaFoldDB" id="A0AAD8T4Y8"/>
<evidence type="ECO:0000313" key="5">
    <source>
        <dbReference type="Proteomes" id="UP001231189"/>
    </source>
</evidence>
<dbReference type="SUPFAM" id="SSF54236">
    <property type="entry name" value="Ubiquitin-like"/>
    <property type="match status" value="4"/>
</dbReference>
<dbReference type="Pfam" id="PF00240">
    <property type="entry name" value="ubiquitin"/>
    <property type="match status" value="4"/>
</dbReference>
<protein>
    <recommendedName>
        <fullName evidence="3">Ubiquitin-like domain-containing protein</fullName>
    </recommendedName>
</protein>